<dbReference type="AlphaFoldDB" id="A0A814C2E1"/>
<evidence type="ECO:0000256" key="2">
    <source>
        <dbReference type="ARBA" id="ARBA00004635"/>
    </source>
</evidence>
<dbReference type="SMART" id="SM00174">
    <property type="entry name" value="RHO"/>
    <property type="match status" value="1"/>
</dbReference>
<organism evidence="16 17">
    <name type="scientific">Brachionus calyciflorus</name>
    <dbReference type="NCBI Taxonomy" id="104777"/>
    <lineage>
        <taxon>Eukaryota</taxon>
        <taxon>Metazoa</taxon>
        <taxon>Spiralia</taxon>
        <taxon>Gnathifera</taxon>
        <taxon>Rotifera</taxon>
        <taxon>Eurotatoria</taxon>
        <taxon>Monogononta</taxon>
        <taxon>Pseudotrocha</taxon>
        <taxon>Ploima</taxon>
        <taxon>Brachionidae</taxon>
        <taxon>Brachionus</taxon>
    </lineage>
</organism>
<keyword evidence="12" id="KW-1015">Disulfide bond</keyword>
<accession>A0A814C2E1</accession>
<evidence type="ECO:0000256" key="7">
    <source>
        <dbReference type="ARBA" id="ARBA00022753"/>
    </source>
</evidence>
<evidence type="ECO:0000256" key="10">
    <source>
        <dbReference type="ARBA" id="ARBA00023134"/>
    </source>
</evidence>
<dbReference type="PROSITE" id="PS51421">
    <property type="entry name" value="RAS"/>
    <property type="match status" value="1"/>
</dbReference>
<evidence type="ECO:0000256" key="1">
    <source>
        <dbReference type="ARBA" id="ARBA00004177"/>
    </source>
</evidence>
<dbReference type="GO" id="GO:0003925">
    <property type="term" value="F:G protein activity"/>
    <property type="evidence" value="ECO:0007669"/>
    <property type="project" value="UniProtKB-EC"/>
</dbReference>
<protein>
    <recommendedName>
        <fullName evidence="4">small monomeric GTPase</fullName>
        <ecNumber evidence="4">3.6.5.2</ecNumber>
    </recommendedName>
</protein>
<dbReference type="Gene3D" id="3.40.50.300">
    <property type="entry name" value="P-loop containing nucleotide triphosphate hydrolases"/>
    <property type="match status" value="1"/>
</dbReference>
<comment type="similarity">
    <text evidence="3">Belongs to the small GTPase superfamily. Rab family.</text>
</comment>
<dbReference type="Proteomes" id="UP000663879">
    <property type="component" value="Unassembled WGS sequence"/>
</dbReference>
<dbReference type="PROSITE" id="PS51419">
    <property type="entry name" value="RAB"/>
    <property type="match status" value="1"/>
</dbReference>
<evidence type="ECO:0000256" key="5">
    <source>
        <dbReference type="ARBA" id="ARBA00022481"/>
    </source>
</evidence>
<evidence type="ECO:0000256" key="9">
    <source>
        <dbReference type="ARBA" id="ARBA00022990"/>
    </source>
</evidence>
<comment type="caution">
    <text evidence="16">The sequence shown here is derived from an EMBL/GenBank/DDBJ whole genome shotgun (WGS) entry which is preliminary data.</text>
</comment>
<feature type="coiled-coil region" evidence="15">
    <location>
        <begin position="258"/>
        <end position="347"/>
    </location>
</feature>
<keyword evidence="13" id="KW-0449">Lipoprotein</keyword>
<keyword evidence="11" id="KW-0472">Membrane</keyword>
<dbReference type="SUPFAM" id="SSF52540">
    <property type="entry name" value="P-loop containing nucleoside triphosphate hydrolases"/>
    <property type="match status" value="1"/>
</dbReference>
<dbReference type="SMART" id="SM00173">
    <property type="entry name" value="RAS"/>
    <property type="match status" value="1"/>
</dbReference>
<dbReference type="NCBIfam" id="TIGR00231">
    <property type="entry name" value="small_GTP"/>
    <property type="match status" value="1"/>
</dbReference>
<proteinExistence type="inferred from homology"/>
<evidence type="ECO:0000256" key="15">
    <source>
        <dbReference type="SAM" id="Coils"/>
    </source>
</evidence>
<keyword evidence="7" id="KW-0967">Endosome</keyword>
<sequence length="363" mass="42068">MGDSLLSQKQINHSPSSNNLMEYDYLIKFLALGDSGVGKTSFLYQYTDNQFNSKFISTVGIDFREKRVVYKSPSNGRSHRIHLQLWDTAGQERFRSLTTAFFRDAMGFILMFDLTSELSFLNVRNWISQLQTHAYCEDPDIVLVGNKLDLEDRRVVDYNRAKDFAEKHGCEYIETSAATGDNVEKTLTILLDKVMYRMEKSLDKSLFPVRSISNNQSEENQNKCAAYANITQLVTSSVQERLKVNDLELRLENYSSPKNQIEENLKNLRVEHQELIDKNNLINDKFTSIKSQLKELEAEFSYGADQFDSLDNDFNNLKRRYSECEVENSKEIEIKELQTKLNDLIEIQKCCEELDIIISKKKS</sequence>
<dbReference type="FunFam" id="3.40.50.300:FF:000402">
    <property type="entry name" value="Ras-related protein Rab-27A"/>
    <property type="match status" value="1"/>
</dbReference>
<dbReference type="GO" id="GO:0016020">
    <property type="term" value="C:membrane"/>
    <property type="evidence" value="ECO:0007669"/>
    <property type="project" value="UniProtKB-SubCell"/>
</dbReference>
<evidence type="ECO:0000256" key="11">
    <source>
        <dbReference type="ARBA" id="ARBA00023136"/>
    </source>
</evidence>
<dbReference type="InterPro" id="IPR027417">
    <property type="entry name" value="P-loop_NTPase"/>
</dbReference>
<dbReference type="Pfam" id="PF00071">
    <property type="entry name" value="Ras"/>
    <property type="match status" value="1"/>
</dbReference>
<keyword evidence="6" id="KW-0547">Nucleotide-binding</keyword>
<dbReference type="SMART" id="SM00175">
    <property type="entry name" value="RAB"/>
    <property type="match status" value="1"/>
</dbReference>
<dbReference type="InterPro" id="IPR005225">
    <property type="entry name" value="Small_GTP-bd"/>
</dbReference>
<evidence type="ECO:0000256" key="13">
    <source>
        <dbReference type="ARBA" id="ARBA00023288"/>
    </source>
</evidence>
<evidence type="ECO:0000256" key="8">
    <source>
        <dbReference type="ARBA" id="ARBA00022801"/>
    </source>
</evidence>
<evidence type="ECO:0000256" key="12">
    <source>
        <dbReference type="ARBA" id="ARBA00023157"/>
    </source>
</evidence>
<dbReference type="PRINTS" id="PR00449">
    <property type="entry name" value="RASTRNSFRMNG"/>
</dbReference>
<evidence type="ECO:0000313" key="17">
    <source>
        <dbReference type="Proteomes" id="UP000663879"/>
    </source>
</evidence>
<dbReference type="PANTHER" id="PTHR47980">
    <property type="entry name" value="LD44762P"/>
    <property type="match status" value="1"/>
</dbReference>
<reference evidence="16" key="1">
    <citation type="submission" date="2021-02" db="EMBL/GenBank/DDBJ databases">
        <authorList>
            <person name="Nowell W R."/>
        </authorList>
    </citation>
    <scope>NUCLEOTIDE SEQUENCE</scope>
    <source>
        <strain evidence="16">Ploen Becks lab</strain>
    </source>
</reference>
<dbReference type="EC" id="3.6.5.2" evidence="4"/>
<keyword evidence="17" id="KW-1185">Reference proteome</keyword>
<dbReference type="GO" id="GO:0005768">
    <property type="term" value="C:endosome"/>
    <property type="evidence" value="ECO:0007669"/>
    <property type="project" value="UniProtKB-SubCell"/>
</dbReference>
<dbReference type="GO" id="GO:0005525">
    <property type="term" value="F:GTP binding"/>
    <property type="evidence" value="ECO:0007669"/>
    <property type="project" value="UniProtKB-KW"/>
</dbReference>
<evidence type="ECO:0000256" key="6">
    <source>
        <dbReference type="ARBA" id="ARBA00022741"/>
    </source>
</evidence>
<dbReference type="PROSITE" id="PS51420">
    <property type="entry name" value="RHO"/>
    <property type="match status" value="1"/>
</dbReference>
<dbReference type="OrthoDB" id="9989112at2759"/>
<gene>
    <name evidence="16" type="ORF">OXX778_LOCUS13122</name>
</gene>
<name>A0A814C2E1_9BILA</name>
<evidence type="ECO:0000313" key="16">
    <source>
        <dbReference type="EMBL" id="CAF0935156.1"/>
    </source>
</evidence>
<keyword evidence="10" id="KW-0342">GTP-binding</keyword>
<keyword evidence="8" id="KW-0378">Hydrolase</keyword>
<keyword evidence="14" id="KW-0636">Prenylation</keyword>
<dbReference type="InterPro" id="IPR050305">
    <property type="entry name" value="Small_GTPase_Rab"/>
</dbReference>
<evidence type="ECO:0000256" key="14">
    <source>
        <dbReference type="ARBA" id="ARBA00023289"/>
    </source>
</evidence>
<keyword evidence="15" id="KW-0175">Coiled coil</keyword>
<dbReference type="InterPro" id="IPR001806">
    <property type="entry name" value="Small_GTPase"/>
</dbReference>
<dbReference type="EMBL" id="CAJNOC010002471">
    <property type="protein sequence ID" value="CAF0935156.1"/>
    <property type="molecule type" value="Genomic_DNA"/>
</dbReference>
<evidence type="ECO:0000256" key="3">
    <source>
        <dbReference type="ARBA" id="ARBA00006270"/>
    </source>
</evidence>
<evidence type="ECO:0000256" key="4">
    <source>
        <dbReference type="ARBA" id="ARBA00011984"/>
    </source>
</evidence>
<keyword evidence="5" id="KW-0488">Methylation</keyword>
<keyword evidence="9" id="KW-0007">Acetylation</keyword>
<comment type="subcellular location">
    <subcellularLocation>
        <location evidence="1">Endosome</location>
    </subcellularLocation>
    <subcellularLocation>
        <location evidence="2">Membrane</location>
        <topology evidence="2">Lipid-anchor</topology>
    </subcellularLocation>
</comment>
<dbReference type="SMART" id="SM00176">
    <property type="entry name" value="RAN"/>
    <property type="match status" value="1"/>
</dbReference>